<dbReference type="AlphaFoldDB" id="M7N9C6"/>
<feature type="transmembrane region" description="Helical" evidence="3">
    <location>
        <begin position="12"/>
        <end position="36"/>
    </location>
</feature>
<dbReference type="Proteomes" id="UP000011919">
    <property type="component" value="Unassembled WGS sequence"/>
</dbReference>
<dbReference type="STRING" id="1235279.C772_02870"/>
<dbReference type="PROSITE" id="PS00409">
    <property type="entry name" value="PROKAR_NTER_METHYL"/>
    <property type="match status" value="1"/>
</dbReference>
<keyword evidence="3" id="KW-0812">Transmembrane</keyword>
<comment type="caution">
    <text evidence="4">The sequence shown here is derived from an EMBL/GenBank/DDBJ whole genome shotgun (WGS) entry which is preliminary data.</text>
</comment>
<dbReference type="eggNOG" id="ENOG5032ZU9">
    <property type="taxonomic scope" value="Bacteria"/>
</dbReference>
<evidence type="ECO:0000313" key="5">
    <source>
        <dbReference type="Proteomes" id="UP000011919"/>
    </source>
</evidence>
<keyword evidence="5" id="KW-1185">Reference proteome</keyword>
<protein>
    <recommendedName>
        <fullName evidence="6">Prepilin-type N-terminal cleavage/methylation domain-containing protein</fullName>
    </recommendedName>
</protein>
<dbReference type="OrthoDB" id="2454139at2"/>
<accession>M7N9C6</accession>
<name>M7N9C6_9BACL</name>
<dbReference type="Pfam" id="PF07963">
    <property type="entry name" value="N_methyl"/>
    <property type="match status" value="1"/>
</dbReference>
<dbReference type="InterPro" id="IPR012902">
    <property type="entry name" value="N_methyl_site"/>
</dbReference>
<keyword evidence="3" id="KW-1133">Transmembrane helix</keyword>
<keyword evidence="2" id="KW-0178">Competence</keyword>
<proteinExistence type="predicted"/>
<organism evidence="4 5">
    <name type="scientific">Bhargavaea cecembensis DSE10</name>
    <dbReference type="NCBI Taxonomy" id="1235279"/>
    <lineage>
        <taxon>Bacteria</taxon>
        <taxon>Bacillati</taxon>
        <taxon>Bacillota</taxon>
        <taxon>Bacilli</taxon>
        <taxon>Bacillales</taxon>
        <taxon>Caryophanaceae</taxon>
        <taxon>Bhargavaea</taxon>
    </lineage>
</organism>
<reference evidence="4 5" key="1">
    <citation type="journal article" date="2013" name="Genome Announc.">
        <title>Draft Genome Sequence of Bhargavaea cecembensis Strain DSE10T, Isolated from a Deep-Sea Sediment Sample Collected at a Depth of 5,904 m from the Chagos-Laccadive Ridge System in the Indian Ocean.</title>
        <authorList>
            <person name="Shivaji S."/>
            <person name="Ara S."/>
            <person name="Begum Z."/>
            <person name="Ruth M."/>
            <person name="Singh A."/>
            <person name="Kumar Pinnaka A."/>
        </authorList>
    </citation>
    <scope>NUCLEOTIDE SEQUENCE [LARGE SCALE GENOMIC DNA]</scope>
    <source>
        <strain evidence="4 5">DSE10</strain>
    </source>
</reference>
<keyword evidence="3" id="KW-0472">Membrane</keyword>
<comment type="subcellular location">
    <subcellularLocation>
        <location evidence="1">Cell surface</location>
    </subcellularLocation>
</comment>
<sequence>MNIRAFKRNEQGLTLVEILATLVIIGIVFIGIMAIFPQMTFFNERTEVKLDAMSIARAEIELVKQVQVQSFDTNIGTELEEIHPDVEVVNSTAGSSGEIILSYQLPNGYYVEAFIYPAEEDEQFHPVYLHQVHLVVMEGGTSRKMSETYAYLEIEYPPDVAEESI</sequence>
<dbReference type="GO" id="GO:0030420">
    <property type="term" value="P:establishment of competence for transformation"/>
    <property type="evidence" value="ECO:0007669"/>
    <property type="project" value="UniProtKB-KW"/>
</dbReference>
<dbReference type="RefSeq" id="WP_008301057.1">
    <property type="nucleotide sequence ID" value="NZ_AOFT01000020.1"/>
</dbReference>
<evidence type="ECO:0000313" key="4">
    <source>
        <dbReference type="EMBL" id="EMR05198.1"/>
    </source>
</evidence>
<evidence type="ECO:0000256" key="2">
    <source>
        <dbReference type="ARBA" id="ARBA00023287"/>
    </source>
</evidence>
<gene>
    <name evidence="4" type="ORF">C772_02870</name>
</gene>
<dbReference type="GO" id="GO:0009986">
    <property type="term" value="C:cell surface"/>
    <property type="evidence" value="ECO:0007669"/>
    <property type="project" value="UniProtKB-SubCell"/>
</dbReference>
<evidence type="ECO:0000256" key="3">
    <source>
        <dbReference type="SAM" id="Phobius"/>
    </source>
</evidence>
<dbReference type="EMBL" id="AOFT01000020">
    <property type="protein sequence ID" value="EMR05198.1"/>
    <property type="molecule type" value="Genomic_DNA"/>
</dbReference>
<dbReference type="NCBIfam" id="TIGR02532">
    <property type="entry name" value="IV_pilin_GFxxxE"/>
    <property type="match status" value="1"/>
</dbReference>
<evidence type="ECO:0000256" key="1">
    <source>
        <dbReference type="ARBA" id="ARBA00004241"/>
    </source>
</evidence>
<evidence type="ECO:0008006" key="6">
    <source>
        <dbReference type="Google" id="ProtNLM"/>
    </source>
</evidence>